<reference evidence="1 2" key="1">
    <citation type="journal article" date="2013" name="PLoS Genet.">
        <title>Expanding the Marine Virosphere Using Metagenomics.</title>
        <authorList>
            <person name="Mizuno C.M."/>
            <person name="Rodriguez-Valera F."/>
            <person name="Kimes N.E."/>
            <person name="Ghai R."/>
        </authorList>
    </citation>
    <scope>NUCLEOTIDE SEQUENCE [LARGE SCALE GENOMIC DNA]</scope>
    <source>
        <strain evidence="1">UvMED-CGR-U-MedDCM-OCT-S46-C10</strain>
    </source>
</reference>
<name>A0A6S4P9X2_9CAUD</name>
<dbReference type="KEGG" id="vg:55412423"/>
<proteinExistence type="predicted"/>
<dbReference type="EMBL" id="AP013545">
    <property type="protein sequence ID" value="BAQ94305.1"/>
    <property type="molecule type" value="Genomic_DNA"/>
</dbReference>
<dbReference type="Proteomes" id="UP000504935">
    <property type="component" value="Segment"/>
</dbReference>
<evidence type="ECO:0000313" key="2">
    <source>
        <dbReference type="Proteomes" id="UP000504935"/>
    </source>
</evidence>
<keyword evidence="2" id="KW-1185">Reference proteome</keyword>
<evidence type="ECO:0000313" key="1">
    <source>
        <dbReference type="EMBL" id="BAQ94305.1"/>
    </source>
</evidence>
<protein>
    <submittedName>
        <fullName evidence="1">Uncharacterized protein</fullName>
    </submittedName>
</protein>
<accession>A0A6S4P9X2</accession>
<dbReference type="GeneID" id="55412423"/>
<dbReference type="RefSeq" id="YP_009777847.1">
    <property type="nucleotide sequence ID" value="NC_047705.1"/>
</dbReference>
<sequence length="38" mass="4210">MTNIKYHLSATTKCTSMSLGNQNGWIDNLNNAPPKLMT</sequence>
<organism evidence="1 2">
    <name type="scientific">uncultured phage MedDCM-OCT-S46-C10</name>
    <dbReference type="NCBI Taxonomy" id="2741074"/>
    <lineage>
        <taxon>Viruses</taxon>
        <taxon>Duplodnaviria</taxon>
        <taxon>Heunggongvirae</taxon>
        <taxon>Uroviricota</taxon>
        <taxon>Caudoviricetes</taxon>
        <taxon>Autographivirales</taxon>
        <taxon>Foussvirus</taxon>
        <taxon>Foussvirus S46C10</taxon>
    </lineage>
</organism>